<evidence type="ECO:0000256" key="2">
    <source>
        <dbReference type="SAM" id="SignalP"/>
    </source>
</evidence>
<name>A0A164ZH11_DAUCS</name>
<evidence type="ECO:0000259" key="3">
    <source>
        <dbReference type="Pfam" id="PF12819"/>
    </source>
</evidence>
<protein>
    <recommendedName>
        <fullName evidence="3">Malectin-like domain-containing protein</fullName>
    </recommendedName>
</protein>
<dbReference type="InterPro" id="IPR024788">
    <property type="entry name" value="Malectin-like_Carb-bd_dom"/>
</dbReference>
<dbReference type="EMBL" id="LNRQ01000005">
    <property type="protein sequence ID" value="KZM95914.1"/>
    <property type="molecule type" value="Genomic_DNA"/>
</dbReference>
<feature type="domain" description="Malectin-like" evidence="3">
    <location>
        <begin position="32"/>
        <end position="351"/>
    </location>
</feature>
<organism evidence="4">
    <name type="scientific">Daucus carota subsp. sativus</name>
    <name type="common">Carrot</name>
    <dbReference type="NCBI Taxonomy" id="79200"/>
    <lineage>
        <taxon>Eukaryota</taxon>
        <taxon>Viridiplantae</taxon>
        <taxon>Streptophyta</taxon>
        <taxon>Embryophyta</taxon>
        <taxon>Tracheophyta</taxon>
        <taxon>Spermatophyta</taxon>
        <taxon>Magnoliopsida</taxon>
        <taxon>eudicotyledons</taxon>
        <taxon>Gunneridae</taxon>
        <taxon>Pentapetalae</taxon>
        <taxon>asterids</taxon>
        <taxon>campanulids</taxon>
        <taxon>Apiales</taxon>
        <taxon>Apiaceae</taxon>
        <taxon>Apioideae</taxon>
        <taxon>Scandiceae</taxon>
        <taxon>Daucinae</taxon>
        <taxon>Daucus</taxon>
        <taxon>Daucus sect. Daucus</taxon>
    </lineage>
</organism>
<dbReference type="PANTHER" id="PTHR45631:SF44">
    <property type="entry name" value="CARBOHYDRATE-BINDING PROTEIN OF THE ER PROTEIN"/>
    <property type="match status" value="1"/>
</dbReference>
<dbReference type="PANTHER" id="PTHR45631">
    <property type="entry name" value="OS07G0107800 PROTEIN-RELATED"/>
    <property type="match status" value="1"/>
</dbReference>
<dbReference type="AlphaFoldDB" id="A0A164ZH11"/>
<sequence>MEKAKWIFLAFLAMQLLSSFSQEPDTSRWLSIDCGADGLPFDDDLIIWDTDDGYIQSGLNELVRTKTSRNELNTLRAFPDKAVEHCYNVSAVTQTIRYIIRLGFYYGNYDGLSKPPRFDLFINHVKWTTVDTSINNGLPFYEEIIYQNEKSGSFKICLVQIKDGGVPLINSIETMVVFDELYPEMDTSATYSLVTRTNLGGPEVRYHIDTDEMYNRIWSKDATPYTRVTGFPDFNTYENNPPITILEDAIVANGSDPITLIVNLPQSTQQSAYIVLYLTNLGNPFDSNQTTTLKFEINSQDQGTVNSTGNGKTTVVAKYPVTVSGPTINITLSLADEFSLPPMISAMEVFTKWDTGPSKSTAAAEFFSFAYSLILLCMLVLVSAGPDTSRWQSIDCGSERSWEDRLLTWRSDYDYSQTGWNKLVGTNTTRDEFNTLRAFPNGSKDDCYNVPIDADMVRYIIRVGFYYGNYDGLSKPPTFDLFINNKKWTTINTSLNEGEPFYEEIIYPNKGSEFFKICLVQIQDGGIPFINSIETVGIFHTLYYEMDTNATYNLVTRINFGGPEVRYHPLTDERFNRIWSKGYTTYANVSGLPTIYAATSSNYPPESVMADAIESNASDPITLTIDLPQFTPQSAFIVLYIPQLVYTNKPNQTRSLKIEIDGKDQGTADTIGYNENTVVTKYPVTVSGPTINITLSRVNESSLPPMIAAMEVFTKLDMNVSAAAPEYFSFACSLILLFMLLSVA</sequence>
<evidence type="ECO:0000256" key="1">
    <source>
        <dbReference type="ARBA" id="ARBA00004167"/>
    </source>
</evidence>
<dbReference type="Gramene" id="KZM95914">
    <property type="protein sequence ID" value="KZM95914"/>
    <property type="gene ID" value="DCAR_019156"/>
</dbReference>
<proteinExistence type="predicted"/>
<feature type="chain" id="PRO_5007854860" description="Malectin-like domain-containing protein" evidence="2">
    <location>
        <begin position="22"/>
        <end position="744"/>
    </location>
</feature>
<dbReference type="GO" id="GO:0016020">
    <property type="term" value="C:membrane"/>
    <property type="evidence" value="ECO:0007669"/>
    <property type="project" value="UniProtKB-SubCell"/>
</dbReference>
<accession>A0A164ZH11</accession>
<feature type="domain" description="Malectin-like" evidence="3">
    <location>
        <begin position="394"/>
        <end position="714"/>
    </location>
</feature>
<comment type="caution">
    <text evidence="4">The sequence shown here is derived from an EMBL/GenBank/DDBJ whole genome shotgun (WGS) entry which is preliminary data.</text>
</comment>
<evidence type="ECO:0000313" key="4">
    <source>
        <dbReference type="EMBL" id="KZM95914.1"/>
    </source>
</evidence>
<gene>
    <name evidence="4" type="ORF">DCAR_019156</name>
</gene>
<dbReference type="Gene3D" id="2.60.120.430">
    <property type="entry name" value="Galactose-binding lectin"/>
    <property type="match status" value="1"/>
</dbReference>
<feature type="signal peptide" evidence="2">
    <location>
        <begin position="1"/>
        <end position="21"/>
    </location>
</feature>
<keyword evidence="2" id="KW-0732">Signal</keyword>
<reference evidence="4" key="1">
    <citation type="journal article" date="2016" name="Nat. Genet.">
        <title>A high-quality carrot genome assembly provides new insights into carotenoid accumulation and asterid genome evolution.</title>
        <authorList>
            <person name="Iorizzo M."/>
            <person name="Ellison S."/>
            <person name="Senalik D."/>
            <person name="Zeng P."/>
            <person name="Satapoomin P."/>
            <person name="Huang J."/>
            <person name="Bowman M."/>
            <person name="Iovene M."/>
            <person name="Sanseverino W."/>
            <person name="Cavagnaro P."/>
            <person name="Yildiz M."/>
            <person name="Macko-Podgorni A."/>
            <person name="Moranska E."/>
            <person name="Grzebelus E."/>
            <person name="Grzebelus D."/>
            <person name="Ashrafi H."/>
            <person name="Zheng Z."/>
            <person name="Cheng S."/>
            <person name="Spooner D."/>
            <person name="Van Deynze A."/>
            <person name="Simon P."/>
        </authorList>
    </citation>
    <scope>NUCLEOTIDE SEQUENCE [LARGE SCALE GENOMIC DNA]</scope>
    <source>
        <tissue evidence="4">Leaf</tissue>
    </source>
</reference>
<comment type="subcellular location">
    <subcellularLocation>
        <location evidence="1">Membrane</location>
        <topology evidence="1">Single-pass membrane protein</topology>
    </subcellularLocation>
</comment>
<dbReference type="Pfam" id="PF12819">
    <property type="entry name" value="Malectin_like"/>
    <property type="match status" value="2"/>
</dbReference>